<name>A0AAV4Q1X0_9ARAC</name>
<comment type="caution">
    <text evidence="5">The sequence shown here is derived from an EMBL/GenBank/DDBJ whole genome shotgun (WGS) entry which is preliminary data.</text>
</comment>
<sequence>MISSESNFTSSKGLTWCKNVRVTELVVPSAAVVGESVTLTCSYDLGNEELYVVKWYKDDIEFYRYEPKDNNQFVYFPQPGIDIDLSRTNSNIVFLRTVELDSAGSYKCQVSTDAPTYSCVQAVKEMNVIILPIEGPQITSGENSYELGDNVTLNCTSAESKPAAELGWFINDRPVSDEETHDHGVFTNHKRLQVSSKSLHLKLSKRLFHEGKMTIKCEASFYGTVAVISKEITLLEVNHSSTIHYCHHLLIFISIILMLSSPLRFLECFPS</sequence>
<evidence type="ECO:0000256" key="1">
    <source>
        <dbReference type="ARBA" id="ARBA00004167"/>
    </source>
</evidence>
<dbReference type="PROSITE" id="PS50835">
    <property type="entry name" value="IG_LIKE"/>
    <property type="match status" value="2"/>
</dbReference>
<dbReference type="Gene3D" id="2.60.40.10">
    <property type="entry name" value="Immunoglobulins"/>
    <property type="match status" value="2"/>
</dbReference>
<dbReference type="InterPro" id="IPR013783">
    <property type="entry name" value="Ig-like_fold"/>
</dbReference>
<dbReference type="SMART" id="SM00409">
    <property type="entry name" value="IG"/>
    <property type="match status" value="2"/>
</dbReference>
<dbReference type="Proteomes" id="UP001054837">
    <property type="component" value="Unassembled WGS sequence"/>
</dbReference>
<accession>A0AAV4Q1X0</accession>
<dbReference type="InterPro" id="IPR007110">
    <property type="entry name" value="Ig-like_dom"/>
</dbReference>
<reference evidence="5 6" key="1">
    <citation type="submission" date="2021-06" db="EMBL/GenBank/DDBJ databases">
        <title>Caerostris darwini draft genome.</title>
        <authorList>
            <person name="Kono N."/>
            <person name="Arakawa K."/>
        </authorList>
    </citation>
    <scope>NUCLEOTIDE SEQUENCE [LARGE SCALE GENOMIC DNA]</scope>
</reference>
<dbReference type="InterPro" id="IPR036179">
    <property type="entry name" value="Ig-like_dom_sf"/>
</dbReference>
<dbReference type="PANTHER" id="PTHR21261:SF15">
    <property type="entry name" value="BEATEN PATH IIIA, ISOFORM D-RELATED"/>
    <property type="match status" value="1"/>
</dbReference>
<dbReference type="Pfam" id="PF13895">
    <property type="entry name" value="Ig_2"/>
    <property type="match status" value="1"/>
</dbReference>
<dbReference type="FunFam" id="2.60.40.10:FF:000437">
    <property type="entry name" value="Beat-IIIc, isoform A"/>
    <property type="match status" value="1"/>
</dbReference>
<dbReference type="SUPFAM" id="SSF48726">
    <property type="entry name" value="Immunoglobulin"/>
    <property type="match status" value="2"/>
</dbReference>
<dbReference type="EMBL" id="BPLQ01003640">
    <property type="protein sequence ID" value="GIY02030.1"/>
    <property type="molecule type" value="Genomic_DNA"/>
</dbReference>
<evidence type="ECO:0000256" key="3">
    <source>
        <dbReference type="ARBA" id="ARBA00023157"/>
    </source>
</evidence>
<protein>
    <recommendedName>
        <fullName evidence="4">Ig-like domain-containing protein</fullName>
    </recommendedName>
</protein>
<evidence type="ECO:0000259" key="4">
    <source>
        <dbReference type="PROSITE" id="PS50835"/>
    </source>
</evidence>
<evidence type="ECO:0000313" key="6">
    <source>
        <dbReference type="Proteomes" id="UP001054837"/>
    </source>
</evidence>
<feature type="domain" description="Ig-like" evidence="4">
    <location>
        <begin position="136"/>
        <end position="233"/>
    </location>
</feature>
<keyword evidence="2" id="KW-0472">Membrane</keyword>
<dbReference type="GO" id="GO:0016020">
    <property type="term" value="C:membrane"/>
    <property type="evidence" value="ECO:0007669"/>
    <property type="project" value="UniProtKB-SubCell"/>
</dbReference>
<dbReference type="InterPro" id="IPR013162">
    <property type="entry name" value="CD80_C2-set"/>
</dbReference>
<comment type="subcellular location">
    <subcellularLocation>
        <location evidence="1">Membrane</location>
        <topology evidence="1">Single-pass membrane protein</topology>
    </subcellularLocation>
</comment>
<proteinExistence type="predicted"/>
<feature type="domain" description="Ig-like" evidence="4">
    <location>
        <begin position="34"/>
        <end position="118"/>
    </location>
</feature>
<keyword evidence="6" id="KW-1185">Reference proteome</keyword>
<dbReference type="AlphaFoldDB" id="A0AAV4Q1X0"/>
<keyword evidence="3" id="KW-1015">Disulfide bond</keyword>
<organism evidence="5 6">
    <name type="scientific">Caerostris darwini</name>
    <dbReference type="NCBI Taxonomy" id="1538125"/>
    <lineage>
        <taxon>Eukaryota</taxon>
        <taxon>Metazoa</taxon>
        <taxon>Ecdysozoa</taxon>
        <taxon>Arthropoda</taxon>
        <taxon>Chelicerata</taxon>
        <taxon>Arachnida</taxon>
        <taxon>Araneae</taxon>
        <taxon>Araneomorphae</taxon>
        <taxon>Entelegynae</taxon>
        <taxon>Araneoidea</taxon>
        <taxon>Araneidae</taxon>
        <taxon>Caerostris</taxon>
    </lineage>
</organism>
<gene>
    <name evidence="5" type="primary">AVEN_185259_1</name>
    <name evidence="5" type="ORF">CDAR_211181</name>
</gene>
<dbReference type="Pfam" id="PF08205">
    <property type="entry name" value="C2-set_2"/>
    <property type="match status" value="1"/>
</dbReference>
<dbReference type="InterPro" id="IPR003599">
    <property type="entry name" value="Ig_sub"/>
</dbReference>
<evidence type="ECO:0000256" key="2">
    <source>
        <dbReference type="ARBA" id="ARBA00023136"/>
    </source>
</evidence>
<evidence type="ECO:0000313" key="5">
    <source>
        <dbReference type="EMBL" id="GIY02030.1"/>
    </source>
</evidence>
<dbReference type="PANTHER" id="PTHR21261">
    <property type="entry name" value="BEAT PROTEIN"/>
    <property type="match status" value="1"/>
</dbReference>